<sequence>MSSPRAIVDELARAAAAGEAVVLATVVRVVGSSYGGVGARMLVRVDGSTVGLVSGGCLESDLAAHARRVHDAGTAAVVAYDTRADDDGVWGLGLGCNGLIEVLLEPLAPPAAGALAALLRAALAAEQAGVLA</sequence>
<feature type="non-terminal residue" evidence="2">
    <location>
        <position position="132"/>
    </location>
</feature>
<dbReference type="PANTHER" id="PTHR30388">
    <property type="entry name" value="ALDEHYDE OXIDOREDUCTASE MOLYBDENUM COFACTOR ASSEMBLY PROTEIN"/>
    <property type="match status" value="1"/>
</dbReference>
<dbReference type="EMBL" id="CADCTU010000420">
    <property type="protein sequence ID" value="CAA9317199.1"/>
    <property type="molecule type" value="Genomic_DNA"/>
</dbReference>
<evidence type="ECO:0000259" key="1">
    <source>
        <dbReference type="Pfam" id="PF02625"/>
    </source>
</evidence>
<feature type="domain" description="XdhC- CoxI" evidence="1">
    <location>
        <begin position="15"/>
        <end position="81"/>
    </location>
</feature>
<reference evidence="2" key="1">
    <citation type="submission" date="2020-02" db="EMBL/GenBank/DDBJ databases">
        <authorList>
            <person name="Meier V. D."/>
        </authorList>
    </citation>
    <scope>NUCLEOTIDE SEQUENCE</scope>
    <source>
        <strain evidence="2">AVDCRST_MAG11</strain>
    </source>
</reference>
<dbReference type="InterPro" id="IPR052698">
    <property type="entry name" value="MoCofactor_Util/Proc"/>
</dbReference>
<proteinExistence type="predicted"/>
<dbReference type="Pfam" id="PF02625">
    <property type="entry name" value="XdhC_CoxI"/>
    <property type="match status" value="1"/>
</dbReference>
<gene>
    <name evidence="2" type="ORF">AVDCRST_MAG11-1834</name>
</gene>
<protein>
    <submittedName>
        <fullName evidence="2">Xanthine and CO dehydrogenases maturation factor, XdhC/CoxF family</fullName>
    </submittedName>
</protein>
<dbReference type="InterPro" id="IPR003777">
    <property type="entry name" value="XdhC_CoxI"/>
</dbReference>
<dbReference type="AlphaFoldDB" id="A0A6J4KWS4"/>
<dbReference type="PANTHER" id="PTHR30388:SF6">
    <property type="entry name" value="XANTHINE DEHYDROGENASE SUBUNIT A-RELATED"/>
    <property type="match status" value="1"/>
</dbReference>
<organism evidence="2">
    <name type="scientific">uncultured Gemmatimonadaceae bacterium</name>
    <dbReference type="NCBI Taxonomy" id="246130"/>
    <lineage>
        <taxon>Bacteria</taxon>
        <taxon>Pseudomonadati</taxon>
        <taxon>Gemmatimonadota</taxon>
        <taxon>Gemmatimonadia</taxon>
        <taxon>Gemmatimonadales</taxon>
        <taxon>Gemmatimonadaceae</taxon>
        <taxon>environmental samples</taxon>
    </lineage>
</organism>
<name>A0A6J4KWS4_9BACT</name>
<accession>A0A6J4KWS4</accession>
<evidence type="ECO:0000313" key="2">
    <source>
        <dbReference type="EMBL" id="CAA9317199.1"/>
    </source>
</evidence>